<dbReference type="Gene3D" id="3.10.129.10">
    <property type="entry name" value="Hotdog Thioesterase"/>
    <property type="match status" value="1"/>
</dbReference>
<dbReference type="CDD" id="cd00586">
    <property type="entry name" value="4HBT"/>
    <property type="match status" value="1"/>
</dbReference>
<accession>A0AAD6N459</accession>
<dbReference type="AlphaFoldDB" id="A0AAD6N459"/>
<evidence type="ECO:0000313" key="2">
    <source>
        <dbReference type="Proteomes" id="UP001219568"/>
    </source>
</evidence>
<reference evidence="1" key="2">
    <citation type="submission" date="2023-01" db="EMBL/GenBank/DDBJ databases">
        <authorList>
            <person name="Petersen C."/>
        </authorList>
    </citation>
    <scope>NUCLEOTIDE SEQUENCE</scope>
    <source>
        <strain evidence="1">IBT 15450</strain>
    </source>
</reference>
<dbReference type="InterPro" id="IPR029069">
    <property type="entry name" value="HotDog_dom_sf"/>
</dbReference>
<dbReference type="InterPro" id="IPR050563">
    <property type="entry name" value="4-hydroxybenzoyl-CoA_TE"/>
</dbReference>
<dbReference type="GO" id="GO:0047617">
    <property type="term" value="F:fatty acyl-CoA hydrolase activity"/>
    <property type="evidence" value="ECO:0007669"/>
    <property type="project" value="TreeGrafter"/>
</dbReference>
<dbReference type="EMBL" id="JAQJZL010000014">
    <property type="protein sequence ID" value="KAJ6029953.1"/>
    <property type="molecule type" value="Genomic_DNA"/>
</dbReference>
<organism evidence="1 2">
    <name type="scientific">Penicillium canescens</name>
    <dbReference type="NCBI Taxonomy" id="5083"/>
    <lineage>
        <taxon>Eukaryota</taxon>
        <taxon>Fungi</taxon>
        <taxon>Dikarya</taxon>
        <taxon>Ascomycota</taxon>
        <taxon>Pezizomycotina</taxon>
        <taxon>Eurotiomycetes</taxon>
        <taxon>Eurotiomycetidae</taxon>
        <taxon>Eurotiales</taxon>
        <taxon>Aspergillaceae</taxon>
        <taxon>Penicillium</taxon>
    </lineage>
</organism>
<proteinExistence type="predicted"/>
<reference evidence="1" key="1">
    <citation type="journal article" date="2023" name="IMA Fungus">
        <title>Comparative genomic study of the Penicillium genus elucidates a diverse pangenome and 15 lateral gene transfer events.</title>
        <authorList>
            <person name="Petersen C."/>
            <person name="Sorensen T."/>
            <person name="Nielsen M.R."/>
            <person name="Sondergaard T.E."/>
            <person name="Sorensen J.L."/>
            <person name="Fitzpatrick D.A."/>
            <person name="Frisvad J.C."/>
            <person name="Nielsen K.L."/>
        </authorList>
    </citation>
    <scope>NUCLEOTIDE SEQUENCE</scope>
    <source>
        <strain evidence="1">IBT 15450</strain>
    </source>
</reference>
<keyword evidence="2" id="KW-1185">Reference proteome</keyword>
<dbReference type="Pfam" id="PF13279">
    <property type="entry name" value="4HBT_2"/>
    <property type="match status" value="1"/>
</dbReference>
<dbReference type="SUPFAM" id="SSF54637">
    <property type="entry name" value="Thioesterase/thiol ester dehydrase-isomerase"/>
    <property type="match status" value="1"/>
</dbReference>
<dbReference type="Proteomes" id="UP001219568">
    <property type="component" value="Unassembled WGS sequence"/>
</dbReference>
<comment type="caution">
    <text evidence="1">The sequence shown here is derived from an EMBL/GenBank/DDBJ whole genome shotgun (WGS) entry which is preliminary data.</text>
</comment>
<sequence>MVVKPTTQLEGSSCQHPNGGDFYRQQREKVIQQATSMGFEYHTMSEYPLSWADDQDPFQHVGVGAYMHMVARCGHRLFESFEGPLKEKYESLIRAQGVGIVTKSFNVNLKSALTYPDSIIIASRITDVRKDRIIAKFSLWSLQRAIITAEADVRLVFVDHQRGHPVDLISRGGVFADLHADLTNRASQSDRLALEWVGNQKREARM</sequence>
<gene>
    <name evidence="1" type="ORF">N7460_010219</name>
</gene>
<evidence type="ECO:0000313" key="1">
    <source>
        <dbReference type="EMBL" id="KAJ6029953.1"/>
    </source>
</evidence>
<name>A0AAD6N459_PENCN</name>
<protein>
    <submittedName>
        <fullName evidence="1">Uncharacterized protein</fullName>
    </submittedName>
</protein>
<dbReference type="PANTHER" id="PTHR31793:SF11">
    <property type="entry name" value="THIOESTERASE DOMAIN-CONTAINING PROTEIN"/>
    <property type="match status" value="1"/>
</dbReference>
<dbReference type="PANTHER" id="PTHR31793">
    <property type="entry name" value="4-HYDROXYBENZOYL-COA THIOESTERASE FAMILY MEMBER"/>
    <property type="match status" value="1"/>
</dbReference>